<dbReference type="RefSeq" id="WP_016193824.1">
    <property type="nucleotide sequence ID" value="NZ_AQPN01000021.1"/>
</dbReference>
<evidence type="ECO:0000256" key="3">
    <source>
        <dbReference type="SAM" id="Coils"/>
    </source>
</evidence>
<dbReference type="InterPro" id="IPR005632">
    <property type="entry name" value="Chaperone_Skp"/>
</dbReference>
<evidence type="ECO:0000313" key="6">
    <source>
        <dbReference type="Proteomes" id="UP000014174"/>
    </source>
</evidence>
<dbReference type="PANTHER" id="PTHR35089:SF1">
    <property type="entry name" value="CHAPERONE PROTEIN SKP"/>
    <property type="match status" value="1"/>
</dbReference>
<dbReference type="EMBL" id="AQPN01000021">
    <property type="protein sequence ID" value="EOR96244.1"/>
    <property type="molecule type" value="Genomic_DNA"/>
</dbReference>
<sequence>MKNVVKVAVVAVGLFLAGSTVNAQQKFAHINSAELLQLMPEVKVADATFQTFQKQKQTALELMNTEREKKIATYQEKNKTISEANKLTVGKELETMGAEIQDFTKRMEETQQKAQQELSAKQAELYQPIYLKAETAVKAVSKEKGYAYVFDVSQPGVVYFDGGEDIINLVKTKLGITATTAATPKK</sequence>
<evidence type="ECO:0000256" key="1">
    <source>
        <dbReference type="ARBA" id="ARBA00009091"/>
    </source>
</evidence>
<proteinExistence type="inferred from homology"/>
<feature type="signal peptide" evidence="4">
    <location>
        <begin position="1"/>
        <end position="23"/>
    </location>
</feature>
<reference evidence="5 6" key="1">
    <citation type="journal article" date="2013" name="Genome Announc.">
        <title>Draft Genome Sequence of Arcticibacter svalbardensis Strain MN12-7T, a Member of the Family Sphingobacteriaceae Isolated from an Arctic Soil Sample.</title>
        <authorList>
            <person name="Shivaji S."/>
            <person name="Ara S."/>
            <person name="Prasad S."/>
            <person name="Manasa B.P."/>
            <person name="Begum Z."/>
            <person name="Singh A."/>
            <person name="Kumar Pinnaka A."/>
        </authorList>
    </citation>
    <scope>NUCLEOTIDE SEQUENCE [LARGE SCALE GENOMIC DNA]</scope>
    <source>
        <strain evidence="5 6">MN12-7</strain>
    </source>
</reference>
<dbReference type="Gene3D" id="3.30.910.20">
    <property type="entry name" value="Skp domain"/>
    <property type="match status" value="1"/>
</dbReference>
<dbReference type="Proteomes" id="UP000014174">
    <property type="component" value="Unassembled WGS sequence"/>
</dbReference>
<dbReference type="SUPFAM" id="SSF111384">
    <property type="entry name" value="OmpH-like"/>
    <property type="match status" value="1"/>
</dbReference>
<keyword evidence="2 4" id="KW-0732">Signal</keyword>
<protein>
    <submittedName>
        <fullName evidence="5">Outer membrane protein H</fullName>
    </submittedName>
</protein>
<dbReference type="AlphaFoldDB" id="R9H505"/>
<name>R9H505_9SPHI</name>
<accession>R9H505</accession>
<evidence type="ECO:0000313" key="5">
    <source>
        <dbReference type="EMBL" id="EOR96244.1"/>
    </source>
</evidence>
<gene>
    <name evidence="5" type="ORF">ADIARSV_0575</name>
</gene>
<evidence type="ECO:0000256" key="4">
    <source>
        <dbReference type="SAM" id="SignalP"/>
    </source>
</evidence>
<feature type="chain" id="PRO_5004482182" evidence="4">
    <location>
        <begin position="24"/>
        <end position="186"/>
    </location>
</feature>
<feature type="coiled-coil region" evidence="3">
    <location>
        <begin position="93"/>
        <end position="124"/>
    </location>
</feature>
<comment type="similarity">
    <text evidence="1">Belongs to the Skp family.</text>
</comment>
<dbReference type="STRING" id="1150600.ADIARSV_0575"/>
<evidence type="ECO:0000256" key="2">
    <source>
        <dbReference type="ARBA" id="ARBA00022729"/>
    </source>
</evidence>
<dbReference type="Pfam" id="PF03938">
    <property type="entry name" value="OmpH"/>
    <property type="match status" value="1"/>
</dbReference>
<comment type="caution">
    <text evidence="5">The sequence shown here is derived from an EMBL/GenBank/DDBJ whole genome shotgun (WGS) entry which is preliminary data.</text>
</comment>
<dbReference type="GO" id="GO:0005829">
    <property type="term" value="C:cytosol"/>
    <property type="evidence" value="ECO:0007669"/>
    <property type="project" value="TreeGrafter"/>
</dbReference>
<dbReference type="PANTHER" id="PTHR35089">
    <property type="entry name" value="CHAPERONE PROTEIN SKP"/>
    <property type="match status" value="1"/>
</dbReference>
<dbReference type="OrthoDB" id="1524711at2"/>
<dbReference type="GO" id="GO:0050821">
    <property type="term" value="P:protein stabilization"/>
    <property type="evidence" value="ECO:0007669"/>
    <property type="project" value="TreeGrafter"/>
</dbReference>
<keyword evidence="6" id="KW-1185">Reference proteome</keyword>
<keyword evidence="3" id="KW-0175">Coiled coil</keyword>
<dbReference type="GO" id="GO:0051082">
    <property type="term" value="F:unfolded protein binding"/>
    <property type="evidence" value="ECO:0007669"/>
    <property type="project" value="InterPro"/>
</dbReference>
<organism evidence="5 6">
    <name type="scientific">Arcticibacter svalbardensis MN12-7</name>
    <dbReference type="NCBI Taxonomy" id="1150600"/>
    <lineage>
        <taxon>Bacteria</taxon>
        <taxon>Pseudomonadati</taxon>
        <taxon>Bacteroidota</taxon>
        <taxon>Sphingobacteriia</taxon>
        <taxon>Sphingobacteriales</taxon>
        <taxon>Sphingobacteriaceae</taxon>
        <taxon>Arcticibacter</taxon>
    </lineage>
</organism>
<dbReference type="eggNOG" id="COG2825">
    <property type="taxonomic scope" value="Bacteria"/>
</dbReference>
<dbReference type="InterPro" id="IPR024930">
    <property type="entry name" value="Skp_dom_sf"/>
</dbReference>
<dbReference type="SMART" id="SM00935">
    <property type="entry name" value="OmpH"/>
    <property type="match status" value="1"/>
</dbReference>